<protein>
    <submittedName>
        <fullName evidence="2">Phospholipid transport system transporter-binding protein</fullName>
    </submittedName>
</protein>
<dbReference type="Pfam" id="PF13466">
    <property type="entry name" value="STAS_2"/>
    <property type="match status" value="1"/>
</dbReference>
<dbReference type="PANTHER" id="PTHR35849">
    <property type="entry name" value="BLR2341 PROTEIN"/>
    <property type="match status" value="1"/>
</dbReference>
<reference evidence="2 3" key="1">
    <citation type="submission" date="2016-11" db="EMBL/GenBank/DDBJ databases">
        <authorList>
            <person name="Jaros S."/>
            <person name="Januszkiewicz K."/>
            <person name="Wedrychowicz H."/>
        </authorList>
    </citation>
    <scope>NUCLEOTIDE SEQUENCE [LARGE SCALE GENOMIC DNA]</scope>
    <source>
        <strain evidence="2 3">DSM 18231</strain>
    </source>
</reference>
<dbReference type="Gene3D" id="3.30.750.24">
    <property type="entry name" value="STAS domain"/>
    <property type="match status" value="1"/>
</dbReference>
<dbReference type="EMBL" id="FQXA01000001">
    <property type="protein sequence ID" value="SHG47401.1"/>
    <property type="molecule type" value="Genomic_DNA"/>
</dbReference>
<dbReference type="Proteomes" id="UP000184000">
    <property type="component" value="Unassembled WGS sequence"/>
</dbReference>
<name>A0A1M5K3S7_9GAMM</name>
<dbReference type="PANTHER" id="PTHR35849:SF1">
    <property type="entry name" value="INTERMEMBRANE PHOSPHOLIPID TRANSPORT SYSTEM BINDING PROTEIN MLAB"/>
    <property type="match status" value="1"/>
</dbReference>
<dbReference type="InterPro" id="IPR002645">
    <property type="entry name" value="STAS_dom"/>
</dbReference>
<evidence type="ECO:0000313" key="2">
    <source>
        <dbReference type="EMBL" id="SHG47401.1"/>
    </source>
</evidence>
<organism evidence="2 3">
    <name type="scientific">Stutzerimonas xanthomarina DSM 18231</name>
    <dbReference type="NCBI Taxonomy" id="1403346"/>
    <lineage>
        <taxon>Bacteria</taxon>
        <taxon>Pseudomonadati</taxon>
        <taxon>Pseudomonadota</taxon>
        <taxon>Gammaproteobacteria</taxon>
        <taxon>Pseudomonadales</taxon>
        <taxon>Pseudomonadaceae</taxon>
        <taxon>Stutzerimonas</taxon>
    </lineage>
</organism>
<accession>A0A1M5K3S7</accession>
<evidence type="ECO:0000259" key="1">
    <source>
        <dbReference type="PROSITE" id="PS50801"/>
    </source>
</evidence>
<evidence type="ECO:0000313" key="3">
    <source>
        <dbReference type="Proteomes" id="UP000184000"/>
    </source>
</evidence>
<dbReference type="RefSeq" id="WP_073298766.1">
    <property type="nucleotide sequence ID" value="NZ_FQXA01000001.1"/>
</dbReference>
<feature type="domain" description="STAS" evidence="1">
    <location>
        <begin position="14"/>
        <end position="108"/>
    </location>
</feature>
<dbReference type="AlphaFoldDB" id="A0A1M5K3S7"/>
<gene>
    <name evidence="2" type="ORF">SAMN02744645_0259</name>
</gene>
<dbReference type="GeneID" id="98639391"/>
<dbReference type="InterPro" id="IPR052746">
    <property type="entry name" value="MlaB_ABC_Transporter"/>
</dbReference>
<dbReference type="SUPFAM" id="SSF52091">
    <property type="entry name" value="SpoIIaa-like"/>
    <property type="match status" value="1"/>
</dbReference>
<dbReference type="InterPro" id="IPR036513">
    <property type="entry name" value="STAS_dom_sf"/>
</dbReference>
<proteinExistence type="predicted"/>
<dbReference type="InterPro" id="IPR058548">
    <property type="entry name" value="MlaB-like_STAS"/>
</dbReference>
<sequence length="108" mass="11359">MSDGRIEGSAGGELRLAGVLDYQSGPALRRQGQALIRQAKGTRISADCSEVERSSSVGLSLLLAFTRDAQKQGDELVVTGLPEDMRELARVSGLLDVLSLASETEGAV</sequence>
<dbReference type="PROSITE" id="PS50801">
    <property type="entry name" value="STAS"/>
    <property type="match status" value="1"/>
</dbReference>